<dbReference type="InterPro" id="IPR017938">
    <property type="entry name" value="Riboflavin_synthase-like_b-brl"/>
</dbReference>
<keyword evidence="5" id="KW-0963">Cytoplasm</keyword>
<dbReference type="GO" id="GO:0033787">
    <property type="term" value="F:cyanocobalamin reductase (cyanide-eliminating) (NADP+) activity"/>
    <property type="evidence" value="ECO:0007669"/>
    <property type="project" value="TreeGrafter"/>
</dbReference>
<gene>
    <name evidence="12" type="ORF">LSAA_2135</name>
</gene>
<dbReference type="GO" id="GO:0032451">
    <property type="term" value="F:demethylase activity"/>
    <property type="evidence" value="ECO:0007669"/>
    <property type="project" value="TreeGrafter"/>
</dbReference>
<accession>A0A7R8CC23</accession>
<evidence type="ECO:0000256" key="4">
    <source>
        <dbReference type="ARBA" id="ARBA00007762"/>
    </source>
</evidence>
<evidence type="ECO:0000256" key="8">
    <source>
        <dbReference type="ARBA" id="ARBA00022827"/>
    </source>
</evidence>
<keyword evidence="13" id="KW-1185">Reference proteome</keyword>
<dbReference type="GO" id="GO:0071949">
    <property type="term" value="F:FAD binding"/>
    <property type="evidence" value="ECO:0007669"/>
    <property type="project" value="TreeGrafter"/>
</dbReference>
<name>A0A7R8CC23_LEPSM</name>
<keyword evidence="9" id="KW-0521">NADP</keyword>
<evidence type="ECO:0000256" key="9">
    <source>
        <dbReference type="ARBA" id="ARBA00022857"/>
    </source>
</evidence>
<dbReference type="GO" id="GO:0005737">
    <property type="term" value="C:cytoplasm"/>
    <property type="evidence" value="ECO:0007669"/>
    <property type="project" value="UniProtKB-SubCell"/>
</dbReference>
<evidence type="ECO:0000256" key="11">
    <source>
        <dbReference type="ARBA" id="ARBA00031313"/>
    </source>
</evidence>
<dbReference type="GO" id="GO:0016740">
    <property type="term" value="F:transferase activity"/>
    <property type="evidence" value="ECO:0007669"/>
    <property type="project" value="UniProtKB-KW"/>
</dbReference>
<proteinExistence type="inferred from homology"/>
<dbReference type="OrthoDB" id="409189at2759"/>
<comment type="cofactor">
    <cofactor evidence="2">
        <name>FAD</name>
        <dbReference type="ChEBI" id="CHEBI:57692"/>
    </cofactor>
</comment>
<dbReference type="PANTHER" id="PTHR31457:SF2">
    <property type="entry name" value="CYANOCOBALAMIN REDUCTASE _ ALKYLCOBALAMIN DEALKYLASE"/>
    <property type="match status" value="1"/>
</dbReference>
<evidence type="ECO:0000256" key="5">
    <source>
        <dbReference type="ARBA" id="ARBA00022490"/>
    </source>
</evidence>
<keyword evidence="7" id="KW-0288">FMN</keyword>
<protein>
    <recommendedName>
        <fullName evidence="11">Cyanocobalamin reductase (cyanide-eliminating)</fullName>
    </recommendedName>
</protein>
<sequence>MEEIQNLLSKTPLNLDKGFETHPFLVGAYNEKVGVKFRLPFEDQTLAFVLISHPSIRPKVLVQTAGHVSGAVHLYRSPNLNPVCLHPKYGGWFALRGVFIFPNISCPFLQIKEPPCLLKSIQDVEELLILYNYHWKDGRYRDFIPSRILKKTSSSLSNLDLNIPSCPKSNLKVPLIKFRPLNREGALKRTLEITLGALPDFLPGDAISIICPNPEEEVNLLMARLDVDGNMECKISAISKKKPEYLPSDGVSVKELLMKVLDIRNPPKKIYNYPDY</sequence>
<keyword evidence="10 12" id="KW-0560">Oxidoreductase</keyword>
<dbReference type="Gene3D" id="1.20.990.10">
    <property type="entry name" value="NADPH-cytochrome p450 Reductase, Chain A, domain 3"/>
    <property type="match status" value="1"/>
</dbReference>
<dbReference type="GO" id="GO:0009235">
    <property type="term" value="P:cobalamin metabolic process"/>
    <property type="evidence" value="ECO:0007669"/>
    <property type="project" value="TreeGrafter"/>
</dbReference>
<evidence type="ECO:0000313" key="13">
    <source>
        <dbReference type="Proteomes" id="UP000675881"/>
    </source>
</evidence>
<dbReference type="InterPro" id="IPR032037">
    <property type="entry name" value="MMACHC"/>
</dbReference>
<evidence type="ECO:0000313" key="12">
    <source>
        <dbReference type="EMBL" id="CAF2761722.1"/>
    </source>
</evidence>
<evidence type="ECO:0000256" key="1">
    <source>
        <dbReference type="ARBA" id="ARBA00001917"/>
    </source>
</evidence>
<evidence type="ECO:0000256" key="2">
    <source>
        <dbReference type="ARBA" id="ARBA00001974"/>
    </source>
</evidence>
<keyword evidence="6" id="KW-0285">Flavoprotein</keyword>
<dbReference type="Proteomes" id="UP000675881">
    <property type="component" value="Chromosome 1"/>
</dbReference>
<dbReference type="SUPFAM" id="SSF63380">
    <property type="entry name" value="Riboflavin synthase domain-like"/>
    <property type="match status" value="1"/>
</dbReference>
<evidence type="ECO:0000256" key="6">
    <source>
        <dbReference type="ARBA" id="ARBA00022630"/>
    </source>
</evidence>
<evidence type="ECO:0000256" key="10">
    <source>
        <dbReference type="ARBA" id="ARBA00023002"/>
    </source>
</evidence>
<organism evidence="12 13">
    <name type="scientific">Lepeophtheirus salmonis</name>
    <name type="common">Salmon louse</name>
    <name type="synonym">Caligus salmonis</name>
    <dbReference type="NCBI Taxonomy" id="72036"/>
    <lineage>
        <taxon>Eukaryota</taxon>
        <taxon>Metazoa</taxon>
        <taxon>Ecdysozoa</taxon>
        <taxon>Arthropoda</taxon>
        <taxon>Crustacea</taxon>
        <taxon>Multicrustacea</taxon>
        <taxon>Hexanauplia</taxon>
        <taxon>Copepoda</taxon>
        <taxon>Siphonostomatoida</taxon>
        <taxon>Caligidae</taxon>
        <taxon>Lepeophtheirus</taxon>
    </lineage>
</organism>
<keyword evidence="8" id="KW-0274">FAD</keyword>
<dbReference type="EMBL" id="HG994580">
    <property type="protein sequence ID" value="CAF2761722.1"/>
    <property type="molecule type" value="Genomic_DNA"/>
</dbReference>
<evidence type="ECO:0000256" key="7">
    <source>
        <dbReference type="ARBA" id="ARBA00022643"/>
    </source>
</evidence>
<dbReference type="Pfam" id="PF16690">
    <property type="entry name" value="MMACHC"/>
    <property type="match status" value="1"/>
</dbReference>
<dbReference type="Gene3D" id="2.40.30.10">
    <property type="entry name" value="Translation factors"/>
    <property type="match status" value="1"/>
</dbReference>
<dbReference type="InterPro" id="IPR023173">
    <property type="entry name" value="NADPH_Cyt_P450_Rdtase_alpha"/>
</dbReference>
<dbReference type="CDD" id="cd12959">
    <property type="entry name" value="MMACHC-like"/>
    <property type="match status" value="1"/>
</dbReference>
<comment type="cofactor">
    <cofactor evidence="1">
        <name>FMN</name>
        <dbReference type="ChEBI" id="CHEBI:58210"/>
    </cofactor>
</comment>
<dbReference type="PANTHER" id="PTHR31457">
    <property type="entry name" value="METHYLMALONIC ACIDURIA AND HOMOCYSTINURIA TYPE C PROTEIN"/>
    <property type="match status" value="1"/>
</dbReference>
<reference evidence="12" key="1">
    <citation type="submission" date="2021-02" db="EMBL/GenBank/DDBJ databases">
        <authorList>
            <person name="Bekaert M."/>
        </authorList>
    </citation>
    <scope>NUCLEOTIDE SEQUENCE</scope>
    <source>
        <strain evidence="12">IoA-00</strain>
    </source>
</reference>
<keyword evidence="12" id="KW-0808">Transferase</keyword>
<evidence type="ECO:0000256" key="3">
    <source>
        <dbReference type="ARBA" id="ARBA00004496"/>
    </source>
</evidence>
<comment type="similarity">
    <text evidence="4">Belongs to the MMACHC family.</text>
</comment>
<dbReference type="AlphaFoldDB" id="A0A7R8CC23"/>
<comment type="subcellular location">
    <subcellularLocation>
        <location evidence="3">Cytoplasm</location>
    </subcellularLocation>
</comment>